<keyword evidence="7" id="KW-0406">Ion transport</keyword>
<feature type="transmembrane region" description="Helical" evidence="11">
    <location>
        <begin position="361"/>
        <end position="381"/>
    </location>
</feature>
<feature type="transmembrane region" description="Helical" evidence="11">
    <location>
        <begin position="21"/>
        <end position="42"/>
    </location>
</feature>
<keyword evidence="6" id="KW-0915">Sodium</keyword>
<dbReference type="SUPFAM" id="SSF81324">
    <property type="entry name" value="Voltage-gated potassium channels"/>
    <property type="match status" value="1"/>
</dbReference>
<keyword evidence="9" id="KW-0739">Sodium transport</keyword>
<dbReference type="OrthoDB" id="441412at2759"/>
<evidence type="ECO:0000313" key="14">
    <source>
        <dbReference type="EMBL" id="OWA49880.1"/>
    </source>
</evidence>
<evidence type="ECO:0000256" key="4">
    <source>
        <dbReference type="ARBA" id="ARBA00022692"/>
    </source>
</evidence>
<evidence type="ECO:0000256" key="11">
    <source>
        <dbReference type="SAM" id="Phobius"/>
    </source>
</evidence>
<feature type="region of interest" description="Disordered" evidence="10">
    <location>
        <begin position="1402"/>
        <end position="1424"/>
    </location>
</feature>
<dbReference type="InterPro" id="IPR000595">
    <property type="entry name" value="cNMP-bd_dom"/>
</dbReference>
<dbReference type="Gene3D" id="2.60.120.10">
    <property type="entry name" value="Jelly Rolls"/>
    <property type="match status" value="1"/>
</dbReference>
<evidence type="ECO:0000256" key="3">
    <source>
        <dbReference type="ARBA" id="ARBA00022475"/>
    </source>
</evidence>
<evidence type="ECO:0000256" key="9">
    <source>
        <dbReference type="ARBA" id="ARBA00023201"/>
    </source>
</evidence>
<feature type="domain" description="Ion transport" evidence="12">
    <location>
        <begin position="684"/>
        <end position="812"/>
    </location>
</feature>
<dbReference type="GO" id="GO:0051453">
    <property type="term" value="P:regulation of intracellular pH"/>
    <property type="evidence" value="ECO:0007669"/>
    <property type="project" value="TreeGrafter"/>
</dbReference>
<evidence type="ECO:0000259" key="12">
    <source>
        <dbReference type="Pfam" id="PF00520"/>
    </source>
</evidence>
<sequence>MPEATISLSSDSEDCLFRAHCHAVEVFSTGFVVLLACIIKYFHEFWGKAYGVPYSLIAMLVGCCMGFGEYFTREHSYGQNVAKVFTSALKLRGDYVMLLFVPLLLFSPAYQIPLHSLRILWKQILLTSTLGRTGDIACVAFSSTLMIGSKGHVDSWDVLLGLLFGTIVTTTDSINIEDALDRSGCDRSVSTLMAANALIGNCVSFLWHDILLDIMVTSAAESVDAATIIVNIIMAGIAAPAFGLACGTLLSVVMKRVYNYWISEVLIVICMPFLTAWGGYHLCGVSGLTSVIALGLWTNFQKASISAKVQATVDQLLGTFTYVLDVFVYIMAGHFLAQLTFNISEKNTDHTYEFEWTKELAIYFTIFAFNVWSQLATLNIVRPLVSRMKYGWELYDLRNIMLMTWTTPKGAVTLIVLKNLLAINGDTLLDTREEAYPAFKLNVIAAIALSQVFQGLTMSRLLRIMAMNAEHSESPVSILTRKGFLEMMTDLRRDQISSMRQDTLFTDVDWKMVAKHTELDRKEMGLKREDNNPERQMQQTRKYQINGRVLTAQVKCPDCDKISALPREITELNEMAISRIVKAKKMSFRRQYESGMLTAAALKILDSLADEALAHMKNVVTARDIRKYLFSDFAVSIKTKMGKLYSDYEKNRESHLVPPVSRFRRHIFHMVQTPQFEDTIQGIIIANVILTIYSLTATPDDDSVEAHIMTKVMVFLNLGFGMIYTAEALLKMVGLGVKQYFGKSLLTWNKLDFLILLLTYMDIILDTVTLIDPGLLSKNALGGLNPAAVRVLRLVRILRASRALRLLRPLTPHILNLIDIFVTGHLYEAYNVARGFVVAQEEVSLVMNQLVSFQPMAIGYRLEAEQDAREIAHDIGVLNQQRPDIATAVKTRQAIRTIFNTIVGAVLQLKHQGILEENEFAKIDNGLEISMEKIGNLPHRMPMRNPERRLRNMPWVSGDEHIFEVLRHCYQERSFEIGTTFLNVGAVADGIYVIINGLALLKTPNLTRDNEKLGEIYSTDNIKTVFDESSTTKKGKVENVEYALPGNALNEQALLIGFPRRSYVVAETKIDTIFIPADRIFEAFKLAPELEKQMWKHIVVSVVINIELRMHNFSESSYTDEKMRLSGGVIRLASPGQIVAELDFADVFLIVGAVVDLGTGRLHRAPSKMPNATKTVKIKSGRAVSIDQSGRVLYPDYAVFFLVPQDGIAIEEPTIHTTPPDHSTVGTFNSINQFRASVVQRILQQELPDQTNLNLLATGTQTFNRVETKVFLPRTSNTAAANPFANDESELQAALGRAQATRRVRTGSVSAYGSTSAALQMAMTGEQHIRLKVAGFRRSSSIKPPPNIYHLHTVPEEERDSADQHQLISGTLHHRYFLTDHHEVVSPSVSFEQSSQQLVQQSSSIHRLPVPVDPARTQKSTSPT</sequence>
<keyword evidence="2" id="KW-0813">Transport</keyword>
<keyword evidence="8 11" id="KW-0472">Membrane</keyword>
<feature type="transmembrane region" description="Helical" evidence="11">
    <location>
        <begin position="320"/>
        <end position="341"/>
    </location>
</feature>
<dbReference type="Pfam" id="PF00999">
    <property type="entry name" value="Na_H_Exchanger"/>
    <property type="match status" value="1"/>
</dbReference>
<dbReference type="InterPro" id="IPR018422">
    <property type="entry name" value="Cation/H_exchanger_CPA1"/>
</dbReference>
<keyword evidence="3" id="KW-1003">Cell membrane</keyword>
<evidence type="ECO:0000256" key="7">
    <source>
        <dbReference type="ARBA" id="ARBA00023065"/>
    </source>
</evidence>
<feature type="transmembrane region" description="Helical" evidence="11">
    <location>
        <begin position="443"/>
        <end position="462"/>
    </location>
</feature>
<keyword evidence="4 11" id="KW-0812">Transmembrane</keyword>
<dbReference type="Proteomes" id="UP000192578">
    <property type="component" value="Unassembled WGS sequence"/>
</dbReference>
<dbReference type="GO" id="GO:0015385">
    <property type="term" value="F:sodium:proton antiporter activity"/>
    <property type="evidence" value="ECO:0007669"/>
    <property type="project" value="InterPro"/>
</dbReference>
<dbReference type="EMBL" id="MTYJ01000176">
    <property type="protein sequence ID" value="OWA49880.1"/>
    <property type="molecule type" value="Genomic_DNA"/>
</dbReference>
<dbReference type="InterPro" id="IPR005821">
    <property type="entry name" value="Ion_trans_dom"/>
</dbReference>
<dbReference type="GO" id="GO:0098719">
    <property type="term" value="P:sodium ion import across plasma membrane"/>
    <property type="evidence" value="ECO:0007669"/>
    <property type="project" value="TreeGrafter"/>
</dbReference>
<dbReference type="InterPro" id="IPR014710">
    <property type="entry name" value="RmlC-like_jellyroll"/>
</dbReference>
<feature type="transmembrane region" description="Helical" evidence="11">
    <location>
        <begin position="188"/>
        <end position="208"/>
    </location>
</feature>
<dbReference type="PANTHER" id="PTHR10110:SF86">
    <property type="entry name" value="SODIUM_HYDROGEN EXCHANGER 7"/>
    <property type="match status" value="1"/>
</dbReference>
<reference evidence="15" key="1">
    <citation type="submission" date="2017-01" db="EMBL/GenBank/DDBJ databases">
        <title>Comparative genomics of anhydrobiosis in the tardigrade Hypsibius dujardini.</title>
        <authorList>
            <person name="Yoshida Y."/>
            <person name="Koutsovoulos G."/>
            <person name="Laetsch D."/>
            <person name="Stevens L."/>
            <person name="Kumar S."/>
            <person name="Horikawa D."/>
            <person name="Ishino K."/>
            <person name="Komine S."/>
            <person name="Tomita M."/>
            <person name="Blaxter M."/>
            <person name="Arakawa K."/>
        </authorList>
    </citation>
    <scope>NUCLEOTIDE SEQUENCE [LARGE SCALE GENOMIC DNA]</scope>
    <source>
        <strain evidence="15">Z151</strain>
    </source>
</reference>
<dbReference type="InterPro" id="IPR027359">
    <property type="entry name" value="Volt_channel_dom_sf"/>
</dbReference>
<dbReference type="CDD" id="cd00038">
    <property type="entry name" value="CAP_ED"/>
    <property type="match status" value="1"/>
</dbReference>
<organism evidence="14 15">
    <name type="scientific">Hypsibius exemplaris</name>
    <name type="common">Freshwater tardigrade</name>
    <dbReference type="NCBI Taxonomy" id="2072580"/>
    <lineage>
        <taxon>Eukaryota</taxon>
        <taxon>Metazoa</taxon>
        <taxon>Ecdysozoa</taxon>
        <taxon>Tardigrada</taxon>
        <taxon>Eutardigrada</taxon>
        <taxon>Parachela</taxon>
        <taxon>Hypsibioidea</taxon>
        <taxon>Hypsibiidae</taxon>
        <taxon>Hypsibius</taxon>
    </lineage>
</organism>
<gene>
    <name evidence="14" type="ORF">BV898_14416</name>
</gene>
<dbReference type="SUPFAM" id="SSF51206">
    <property type="entry name" value="cAMP-binding domain-like"/>
    <property type="match status" value="1"/>
</dbReference>
<feature type="transmembrane region" description="Helical" evidence="11">
    <location>
        <begin position="228"/>
        <end position="250"/>
    </location>
</feature>
<protein>
    <submittedName>
        <fullName evidence="14">Sodium/hydrogen exchanger 11</fullName>
    </submittedName>
</protein>
<dbReference type="PANTHER" id="PTHR10110">
    <property type="entry name" value="SODIUM/HYDROGEN EXCHANGER"/>
    <property type="match status" value="1"/>
</dbReference>
<evidence type="ECO:0000256" key="2">
    <source>
        <dbReference type="ARBA" id="ARBA00022448"/>
    </source>
</evidence>
<feature type="transmembrane region" description="Helical" evidence="11">
    <location>
        <begin position="402"/>
        <end position="423"/>
    </location>
</feature>
<keyword evidence="5 11" id="KW-1133">Transmembrane helix</keyword>
<feature type="transmembrane region" description="Helical" evidence="11">
    <location>
        <begin position="257"/>
        <end position="274"/>
    </location>
</feature>
<feature type="domain" description="Cation/H+ exchanger transmembrane" evidence="13">
    <location>
        <begin position="34"/>
        <end position="462"/>
    </location>
</feature>
<evidence type="ECO:0000256" key="10">
    <source>
        <dbReference type="SAM" id="MobiDB-lite"/>
    </source>
</evidence>
<evidence type="ECO:0000256" key="1">
    <source>
        <dbReference type="ARBA" id="ARBA00004651"/>
    </source>
</evidence>
<evidence type="ECO:0000313" key="15">
    <source>
        <dbReference type="Proteomes" id="UP000192578"/>
    </source>
</evidence>
<evidence type="ECO:0000256" key="8">
    <source>
        <dbReference type="ARBA" id="ARBA00023136"/>
    </source>
</evidence>
<keyword evidence="15" id="KW-1185">Reference proteome</keyword>
<name>A0A9X6RJJ6_HYPEX</name>
<evidence type="ECO:0000256" key="5">
    <source>
        <dbReference type="ARBA" id="ARBA00022989"/>
    </source>
</evidence>
<dbReference type="InterPro" id="IPR018490">
    <property type="entry name" value="cNMP-bd_dom_sf"/>
</dbReference>
<accession>A0A9X6RJJ6</accession>
<evidence type="ECO:0000259" key="13">
    <source>
        <dbReference type="Pfam" id="PF00999"/>
    </source>
</evidence>
<dbReference type="Pfam" id="PF00520">
    <property type="entry name" value="Ion_trans"/>
    <property type="match status" value="1"/>
</dbReference>
<dbReference type="GO" id="GO:0015386">
    <property type="term" value="F:potassium:proton antiporter activity"/>
    <property type="evidence" value="ECO:0007669"/>
    <property type="project" value="TreeGrafter"/>
</dbReference>
<comment type="subcellular location">
    <subcellularLocation>
        <location evidence="1">Cell membrane</location>
        <topology evidence="1">Multi-pass membrane protein</topology>
    </subcellularLocation>
</comment>
<dbReference type="Gene3D" id="1.20.120.350">
    <property type="entry name" value="Voltage-gated potassium channels. Chain C"/>
    <property type="match status" value="1"/>
</dbReference>
<proteinExistence type="predicted"/>
<dbReference type="InterPro" id="IPR006153">
    <property type="entry name" value="Cation/H_exchanger_TM"/>
</dbReference>
<dbReference type="GO" id="GO:0005216">
    <property type="term" value="F:monoatomic ion channel activity"/>
    <property type="evidence" value="ECO:0007669"/>
    <property type="project" value="InterPro"/>
</dbReference>
<comment type="caution">
    <text evidence="14">The sequence shown here is derived from an EMBL/GenBank/DDBJ whole genome shotgun (WGS) entry which is preliminary data.</text>
</comment>
<evidence type="ECO:0000256" key="6">
    <source>
        <dbReference type="ARBA" id="ARBA00023053"/>
    </source>
</evidence>
<dbReference type="GO" id="GO:0005886">
    <property type="term" value="C:plasma membrane"/>
    <property type="evidence" value="ECO:0007669"/>
    <property type="project" value="UniProtKB-SubCell"/>
</dbReference>
<feature type="transmembrane region" description="Helical" evidence="11">
    <location>
        <begin position="54"/>
        <end position="72"/>
    </location>
</feature>
<feature type="transmembrane region" description="Helical" evidence="11">
    <location>
        <begin position="93"/>
        <end position="112"/>
    </location>
</feature>